<feature type="transmembrane region" description="Helical" evidence="1">
    <location>
        <begin position="65"/>
        <end position="84"/>
    </location>
</feature>
<dbReference type="PANTHER" id="PTHR38598">
    <property type="entry name" value="INNER MEMBRANE PROTEIN YJCH"/>
    <property type="match status" value="1"/>
</dbReference>
<proteinExistence type="predicted"/>
<keyword evidence="1" id="KW-1133">Transmembrane helix</keyword>
<protein>
    <submittedName>
        <fullName evidence="2">Uncharacterized membrane protein, DUF485 family</fullName>
    </submittedName>
</protein>
<dbReference type="STRING" id="137658.SAMN05216186_12157"/>
<dbReference type="Proteomes" id="UP000198706">
    <property type="component" value="Unassembled WGS sequence"/>
</dbReference>
<sequence>MQDPIYARIQSNPRFQELVGKRERFAWLLSAVMLGLYLAFILLIAFEPQVLGTRISPDSTTTWGIPIGVGLILAAFVLTGIYVYRANGEFDELNAAILDEVKK</sequence>
<keyword evidence="1" id="KW-0812">Transmembrane</keyword>
<evidence type="ECO:0000256" key="1">
    <source>
        <dbReference type="SAM" id="Phobius"/>
    </source>
</evidence>
<dbReference type="InterPro" id="IPR052959">
    <property type="entry name" value="Inner_membrane_assoc"/>
</dbReference>
<dbReference type="AlphaFoldDB" id="A0A1G9K5A0"/>
<name>A0A1G9K5A0_9PSED</name>
<dbReference type="PANTHER" id="PTHR38598:SF1">
    <property type="entry name" value="INNER MEMBRANE PROTEIN YJCH"/>
    <property type="match status" value="1"/>
</dbReference>
<dbReference type="OrthoDB" id="5297034at2"/>
<feature type="transmembrane region" description="Helical" evidence="1">
    <location>
        <begin position="25"/>
        <end position="45"/>
    </location>
</feature>
<dbReference type="GO" id="GO:0005886">
    <property type="term" value="C:plasma membrane"/>
    <property type="evidence" value="ECO:0007669"/>
    <property type="project" value="TreeGrafter"/>
</dbReference>
<keyword evidence="3" id="KW-1185">Reference proteome</keyword>
<organism evidence="2 3">
    <name type="scientific">Pseudomonas indica</name>
    <dbReference type="NCBI Taxonomy" id="137658"/>
    <lineage>
        <taxon>Bacteria</taxon>
        <taxon>Pseudomonadati</taxon>
        <taxon>Pseudomonadota</taxon>
        <taxon>Gammaproteobacteria</taxon>
        <taxon>Pseudomonadales</taxon>
        <taxon>Pseudomonadaceae</taxon>
        <taxon>Pseudomonas</taxon>
    </lineage>
</organism>
<dbReference type="Pfam" id="PF04341">
    <property type="entry name" value="DUF485"/>
    <property type="match status" value="1"/>
</dbReference>
<accession>A0A1G9K5A0</accession>
<gene>
    <name evidence="2" type="ORF">SAMN05216186_12157</name>
</gene>
<dbReference type="EMBL" id="FNFD01000021">
    <property type="protein sequence ID" value="SDL45070.1"/>
    <property type="molecule type" value="Genomic_DNA"/>
</dbReference>
<dbReference type="RefSeq" id="WP_084338759.1">
    <property type="nucleotide sequence ID" value="NZ_CBKZNZ010000193.1"/>
</dbReference>
<evidence type="ECO:0000313" key="2">
    <source>
        <dbReference type="EMBL" id="SDL45070.1"/>
    </source>
</evidence>
<reference evidence="2 3" key="1">
    <citation type="submission" date="2016-10" db="EMBL/GenBank/DDBJ databases">
        <authorList>
            <person name="de Groot N.N."/>
        </authorList>
    </citation>
    <scope>NUCLEOTIDE SEQUENCE [LARGE SCALE GENOMIC DNA]</scope>
    <source>
        <strain evidence="2 3">JCM 21544</strain>
    </source>
</reference>
<keyword evidence="1" id="KW-0472">Membrane</keyword>
<dbReference type="InterPro" id="IPR007436">
    <property type="entry name" value="DUF485"/>
</dbReference>
<evidence type="ECO:0000313" key="3">
    <source>
        <dbReference type="Proteomes" id="UP000198706"/>
    </source>
</evidence>